<dbReference type="InterPro" id="IPR011932">
    <property type="entry name" value="Recomb_XerD"/>
</dbReference>
<keyword evidence="6 11" id="KW-0159">Chromosome partition</keyword>
<evidence type="ECO:0000256" key="10">
    <source>
        <dbReference type="ARBA" id="ARBA00023306"/>
    </source>
</evidence>
<dbReference type="NCBIfam" id="NF001399">
    <property type="entry name" value="PRK00283.1"/>
    <property type="match status" value="1"/>
</dbReference>
<protein>
    <recommendedName>
        <fullName evidence="3 11">Tyrosine recombinase XerD</fullName>
    </recommendedName>
</protein>
<sequence>MLEQFITHLSVERGLSGNTVDAYRRDLTRYLRFLGEAGVWDVRQAREADVSALVRALDGVGLEPASIARGLSAVKTFHRFLASEGLAAGDPAERVIPPRMRRGLPAVLNIFEVERLLEQPDLTTPLGVRDRAMLETLYALGVRVSELTALRTPDLLLDAEVVRVVGKGDKERVVPVGAEAMEHVIYYLRNVRPQLAKSHSGDVVFLNWRGRRLTRMAVWKMLKGYARKAEIQKDVSPHTLRHSFATHLLEGGADLRAVQEMLGHADISTTQIYTHLDREYLKEVHRTFHPRG</sequence>
<dbReference type="InterPro" id="IPR023009">
    <property type="entry name" value="Tyrosine_recombinase_XerC/XerD"/>
</dbReference>
<proteinExistence type="inferred from homology"/>
<evidence type="ECO:0000313" key="15">
    <source>
        <dbReference type="Proteomes" id="UP000178606"/>
    </source>
</evidence>
<evidence type="ECO:0000256" key="3">
    <source>
        <dbReference type="ARBA" id="ARBA00015810"/>
    </source>
</evidence>
<dbReference type="Proteomes" id="UP000178606">
    <property type="component" value="Unassembled WGS sequence"/>
</dbReference>
<feature type="active site" evidence="11">
    <location>
        <position position="143"/>
    </location>
</feature>
<feature type="domain" description="Core-binding (CB)" evidence="13">
    <location>
        <begin position="1"/>
        <end position="82"/>
    </location>
</feature>
<accession>A0A1F6D0J4</accession>
<comment type="caution">
    <text evidence="14">The sequence shown here is derived from an EMBL/GenBank/DDBJ whole genome shotgun (WGS) entry which is preliminary data.</text>
</comment>
<evidence type="ECO:0000256" key="6">
    <source>
        <dbReference type="ARBA" id="ARBA00022829"/>
    </source>
</evidence>
<dbReference type="GO" id="GO:0007059">
    <property type="term" value="P:chromosome segregation"/>
    <property type="evidence" value="ECO:0007669"/>
    <property type="project" value="UniProtKB-UniRule"/>
</dbReference>
<feature type="active site" evidence="11">
    <location>
        <position position="241"/>
    </location>
</feature>
<dbReference type="InterPro" id="IPR013762">
    <property type="entry name" value="Integrase-like_cat_sf"/>
</dbReference>
<keyword evidence="10 11" id="KW-0131">Cell cycle</keyword>
<organism evidence="14 15">
    <name type="scientific">Handelsmanbacteria sp. (strain RIFCSPLOWO2_12_FULL_64_10)</name>
    <dbReference type="NCBI Taxonomy" id="1817868"/>
    <lineage>
        <taxon>Bacteria</taxon>
        <taxon>Candidatus Handelsmaniibacteriota</taxon>
    </lineage>
</organism>
<feature type="active site" evidence="11">
    <location>
        <position position="167"/>
    </location>
</feature>
<dbReference type="InterPro" id="IPR011010">
    <property type="entry name" value="DNA_brk_join_enz"/>
</dbReference>
<dbReference type="PANTHER" id="PTHR30349:SF81">
    <property type="entry name" value="TYROSINE RECOMBINASE XERC"/>
    <property type="match status" value="1"/>
</dbReference>
<dbReference type="Pfam" id="PF00589">
    <property type="entry name" value="Phage_integrase"/>
    <property type="match status" value="1"/>
</dbReference>
<comment type="function">
    <text evidence="11">Site-specific tyrosine recombinase, which acts by catalyzing the cutting and rejoining of the recombining DNA molecules. The XerC-XerD complex is essential to convert dimers of the bacterial chromosome into monomers to permit their segregation at cell division. It also contributes to the segregational stability of plasmids.</text>
</comment>
<dbReference type="HAMAP" id="MF_01807">
    <property type="entry name" value="Recomb_XerD"/>
    <property type="match status" value="1"/>
</dbReference>
<dbReference type="InterPro" id="IPR004107">
    <property type="entry name" value="Integrase_SAM-like_N"/>
</dbReference>
<evidence type="ECO:0000256" key="7">
    <source>
        <dbReference type="ARBA" id="ARBA00022908"/>
    </source>
</evidence>
<evidence type="ECO:0000313" key="14">
    <source>
        <dbReference type="EMBL" id="OGG54877.1"/>
    </source>
</evidence>
<comment type="subcellular location">
    <subcellularLocation>
        <location evidence="1 11">Cytoplasm</location>
    </subcellularLocation>
</comment>
<keyword evidence="9 11" id="KW-0233">DNA recombination</keyword>
<evidence type="ECO:0000256" key="11">
    <source>
        <dbReference type="HAMAP-Rule" id="MF_01807"/>
    </source>
</evidence>
<feature type="active site" evidence="11">
    <location>
        <position position="238"/>
    </location>
</feature>
<dbReference type="HAMAP" id="MF_01808">
    <property type="entry name" value="Recomb_XerC_XerD"/>
    <property type="match status" value="1"/>
</dbReference>
<dbReference type="Gene3D" id="1.10.443.10">
    <property type="entry name" value="Intergrase catalytic core"/>
    <property type="match status" value="1"/>
</dbReference>
<dbReference type="InterPro" id="IPR010998">
    <property type="entry name" value="Integrase_recombinase_N"/>
</dbReference>
<dbReference type="PANTHER" id="PTHR30349">
    <property type="entry name" value="PHAGE INTEGRASE-RELATED"/>
    <property type="match status" value="1"/>
</dbReference>
<feature type="active site" evidence="11">
    <location>
        <position position="264"/>
    </location>
</feature>
<evidence type="ECO:0000259" key="13">
    <source>
        <dbReference type="PROSITE" id="PS51900"/>
    </source>
</evidence>
<keyword evidence="7 11" id="KW-0229">DNA integration</keyword>
<feature type="active site" description="O-(3'-phospho-DNA)-tyrosine intermediate" evidence="11">
    <location>
        <position position="273"/>
    </location>
</feature>
<dbReference type="NCBIfam" id="NF040815">
    <property type="entry name" value="recomb_XerA_Arch"/>
    <property type="match status" value="1"/>
</dbReference>
<dbReference type="NCBIfam" id="TIGR02225">
    <property type="entry name" value="recomb_XerD"/>
    <property type="match status" value="1"/>
</dbReference>
<dbReference type="GO" id="GO:0051301">
    <property type="term" value="P:cell division"/>
    <property type="evidence" value="ECO:0007669"/>
    <property type="project" value="UniProtKB-KW"/>
</dbReference>
<keyword evidence="4 11" id="KW-0963">Cytoplasm</keyword>
<evidence type="ECO:0000256" key="1">
    <source>
        <dbReference type="ARBA" id="ARBA00004496"/>
    </source>
</evidence>
<comment type="subunit">
    <text evidence="11">Forms a cyclic heterotetrameric complex composed of two molecules of XerC and two molecules of XerD.</text>
</comment>
<dbReference type="InterPro" id="IPR050090">
    <property type="entry name" value="Tyrosine_recombinase_XerCD"/>
</dbReference>
<comment type="similarity">
    <text evidence="2 11">Belongs to the 'phage' integrase family. XerD subfamily.</text>
</comment>
<evidence type="ECO:0000259" key="12">
    <source>
        <dbReference type="PROSITE" id="PS51898"/>
    </source>
</evidence>
<dbReference type="Pfam" id="PF02899">
    <property type="entry name" value="Phage_int_SAM_1"/>
    <property type="match status" value="1"/>
</dbReference>
<name>A0A1F6D0J4_HANXR</name>
<dbReference type="GO" id="GO:0006313">
    <property type="term" value="P:DNA transposition"/>
    <property type="evidence" value="ECO:0007669"/>
    <property type="project" value="UniProtKB-UniRule"/>
</dbReference>
<dbReference type="EMBL" id="MFKF01000093">
    <property type="protein sequence ID" value="OGG54877.1"/>
    <property type="molecule type" value="Genomic_DNA"/>
</dbReference>
<dbReference type="SUPFAM" id="SSF56349">
    <property type="entry name" value="DNA breaking-rejoining enzymes"/>
    <property type="match status" value="1"/>
</dbReference>
<dbReference type="AlphaFoldDB" id="A0A1F6D0J4"/>
<gene>
    <name evidence="11" type="primary">xerD</name>
    <name evidence="14" type="ORF">A3F84_13160</name>
</gene>
<keyword evidence="8 11" id="KW-0238">DNA-binding</keyword>
<evidence type="ECO:0000256" key="2">
    <source>
        <dbReference type="ARBA" id="ARBA00010450"/>
    </source>
</evidence>
<dbReference type="InterPro" id="IPR044068">
    <property type="entry name" value="CB"/>
</dbReference>
<dbReference type="PROSITE" id="PS51900">
    <property type="entry name" value="CB"/>
    <property type="match status" value="1"/>
</dbReference>
<evidence type="ECO:0000256" key="4">
    <source>
        <dbReference type="ARBA" id="ARBA00022490"/>
    </source>
</evidence>
<dbReference type="CDD" id="cd00798">
    <property type="entry name" value="INT_XerDC_C"/>
    <property type="match status" value="1"/>
</dbReference>
<dbReference type="PROSITE" id="PS51898">
    <property type="entry name" value="TYR_RECOMBINASE"/>
    <property type="match status" value="1"/>
</dbReference>
<keyword evidence="5 11" id="KW-0132">Cell division</keyword>
<evidence type="ECO:0000256" key="5">
    <source>
        <dbReference type="ARBA" id="ARBA00022618"/>
    </source>
</evidence>
<feature type="domain" description="Tyr recombinase" evidence="12">
    <location>
        <begin position="103"/>
        <end position="286"/>
    </location>
</feature>
<dbReference type="GO" id="GO:0003677">
    <property type="term" value="F:DNA binding"/>
    <property type="evidence" value="ECO:0007669"/>
    <property type="project" value="UniProtKB-UniRule"/>
</dbReference>
<evidence type="ECO:0000256" key="8">
    <source>
        <dbReference type="ARBA" id="ARBA00023125"/>
    </source>
</evidence>
<dbReference type="GO" id="GO:0005737">
    <property type="term" value="C:cytoplasm"/>
    <property type="evidence" value="ECO:0007669"/>
    <property type="project" value="UniProtKB-SubCell"/>
</dbReference>
<reference evidence="14 15" key="1">
    <citation type="journal article" date="2016" name="Nat. Commun.">
        <title>Thousands of microbial genomes shed light on interconnected biogeochemical processes in an aquifer system.</title>
        <authorList>
            <person name="Anantharaman K."/>
            <person name="Brown C.T."/>
            <person name="Hug L.A."/>
            <person name="Sharon I."/>
            <person name="Castelle C.J."/>
            <person name="Probst A.J."/>
            <person name="Thomas B.C."/>
            <person name="Singh A."/>
            <person name="Wilkins M.J."/>
            <person name="Karaoz U."/>
            <person name="Brodie E.L."/>
            <person name="Williams K.H."/>
            <person name="Hubbard S.S."/>
            <person name="Banfield J.F."/>
        </authorList>
    </citation>
    <scope>NUCLEOTIDE SEQUENCE [LARGE SCALE GENOMIC DNA]</scope>
    <source>
        <strain evidence="15">RIFCSPLOWO2_12_FULL_64_10</strain>
    </source>
</reference>
<dbReference type="SUPFAM" id="SSF47823">
    <property type="entry name" value="lambda integrase-like, N-terminal domain"/>
    <property type="match status" value="1"/>
</dbReference>
<dbReference type="InterPro" id="IPR002104">
    <property type="entry name" value="Integrase_catalytic"/>
</dbReference>
<dbReference type="Gene3D" id="1.10.150.130">
    <property type="match status" value="1"/>
</dbReference>
<dbReference type="GO" id="GO:0009037">
    <property type="term" value="F:tyrosine-based site-specific recombinase activity"/>
    <property type="evidence" value="ECO:0007669"/>
    <property type="project" value="UniProtKB-UniRule"/>
</dbReference>
<evidence type="ECO:0000256" key="9">
    <source>
        <dbReference type="ARBA" id="ARBA00023172"/>
    </source>
</evidence>